<keyword evidence="6" id="KW-1185">Reference proteome</keyword>
<dbReference type="InterPro" id="IPR017900">
    <property type="entry name" value="4Fe4S_Fe_S_CS"/>
</dbReference>
<dbReference type="InterPro" id="IPR036812">
    <property type="entry name" value="NAD(P)_OxRdtase_dom_sf"/>
</dbReference>
<dbReference type="GO" id="GO:0051536">
    <property type="term" value="F:iron-sulfur cluster binding"/>
    <property type="evidence" value="ECO:0007669"/>
    <property type="project" value="UniProtKB-KW"/>
</dbReference>
<evidence type="ECO:0000313" key="5">
    <source>
        <dbReference type="EMBL" id="EFQ23071.1"/>
    </source>
</evidence>
<dbReference type="eggNOG" id="COG1453">
    <property type="taxonomic scope" value="Bacteria"/>
</dbReference>
<dbReference type="CDD" id="cd19096">
    <property type="entry name" value="AKR_Fe-S_oxidoreductase"/>
    <property type="match status" value="1"/>
</dbReference>
<keyword evidence="1" id="KW-0479">Metal-binding</keyword>
<protein>
    <submittedName>
        <fullName evidence="5">Aldo/keto reductase</fullName>
    </submittedName>
</protein>
<evidence type="ECO:0000256" key="2">
    <source>
        <dbReference type="ARBA" id="ARBA00023004"/>
    </source>
</evidence>
<keyword evidence="3" id="KW-0411">Iron-sulfur</keyword>
<dbReference type="Gene3D" id="3.20.20.100">
    <property type="entry name" value="NADP-dependent oxidoreductase domain"/>
    <property type="match status" value="1"/>
</dbReference>
<dbReference type="PANTHER" id="PTHR43312:SF2">
    <property type="entry name" value="OXIDOREDUCTASE"/>
    <property type="match status" value="1"/>
</dbReference>
<dbReference type="STRING" id="584708.Apau_0642"/>
<dbReference type="SUPFAM" id="SSF46548">
    <property type="entry name" value="alpha-helical ferredoxin"/>
    <property type="match status" value="1"/>
</dbReference>
<dbReference type="Proteomes" id="UP000005096">
    <property type="component" value="Chromosome"/>
</dbReference>
<evidence type="ECO:0000313" key="6">
    <source>
        <dbReference type="Proteomes" id="UP000005096"/>
    </source>
</evidence>
<dbReference type="RefSeq" id="WP_006300230.1">
    <property type="nucleotide sequence ID" value="NZ_CM001022.1"/>
</dbReference>
<feature type="domain" description="4Fe-4S ferredoxin-type" evidence="4">
    <location>
        <begin position="361"/>
        <end position="389"/>
    </location>
</feature>
<gene>
    <name evidence="5" type="ORF">Apau_0642</name>
</gene>
<dbReference type="SUPFAM" id="SSF51430">
    <property type="entry name" value="NAD(P)-linked oxidoreductase"/>
    <property type="match status" value="1"/>
</dbReference>
<dbReference type="EMBL" id="CM001022">
    <property type="protein sequence ID" value="EFQ23071.1"/>
    <property type="molecule type" value="Genomic_DNA"/>
</dbReference>
<sequence length="400" mass="44818">MQYRTLGKTGLSVSVLGFGLMRLPVLDGDPTRIDRDTTERMLLRGLEGGINYLDTAYPYHSRSLGEGGRSEPFLGDFLHAHGLRDRVHLVTKLPPWMVRTREDMERLFDHQLRRLRTDHLDLYLLHAMTLDLWRHLESLGVIPFLEQRLGDGRIRHAGFSFHSSPAELSLLLDAWDRWEAVQVQYNYLDRNFQGAERALSLRERYGFGVAVMEPLKGGNLGDRMPDPIREIFRDAGLSGSPARAALRWLWDQEGVAVVLSGMSTPEQVEENLVAATEARSNCLSPKERGAYEAVREALSTRILAGCTSCGYCLPFCPVGVQIPMNLALLNDLYLVAGHKVPTMDRSLMKAYYGPFIRYDRLLPSERAEACVGCGACAAHCPQGLDLPGLLARAAEALRER</sequence>
<dbReference type="InterPro" id="IPR023210">
    <property type="entry name" value="NADP_OxRdtase_dom"/>
</dbReference>
<dbReference type="AlphaFoldDB" id="E3CUB2"/>
<dbReference type="PaxDb" id="584708-Apau_0642"/>
<name>E3CUB2_9BACT</name>
<keyword evidence="2" id="KW-0408">Iron</keyword>
<dbReference type="HOGENOM" id="CLU_023205_3_2_0"/>
<evidence type="ECO:0000259" key="4">
    <source>
        <dbReference type="PROSITE" id="PS51379"/>
    </source>
</evidence>
<accession>E3CUB2</accession>
<dbReference type="Gene3D" id="3.30.70.20">
    <property type="match status" value="1"/>
</dbReference>
<dbReference type="PROSITE" id="PS51379">
    <property type="entry name" value="4FE4S_FER_2"/>
    <property type="match status" value="1"/>
</dbReference>
<proteinExistence type="predicted"/>
<evidence type="ECO:0000256" key="3">
    <source>
        <dbReference type="ARBA" id="ARBA00023014"/>
    </source>
</evidence>
<dbReference type="PANTHER" id="PTHR43312">
    <property type="entry name" value="D-THREO-ALDOSE 1-DEHYDROGENASE"/>
    <property type="match status" value="1"/>
</dbReference>
<evidence type="ECO:0000256" key="1">
    <source>
        <dbReference type="ARBA" id="ARBA00022723"/>
    </source>
</evidence>
<dbReference type="GO" id="GO:0046872">
    <property type="term" value="F:metal ion binding"/>
    <property type="evidence" value="ECO:0007669"/>
    <property type="project" value="UniProtKB-KW"/>
</dbReference>
<dbReference type="Pfam" id="PF00248">
    <property type="entry name" value="Aldo_ket_red"/>
    <property type="match status" value="1"/>
</dbReference>
<dbReference type="PROSITE" id="PS00198">
    <property type="entry name" value="4FE4S_FER_1"/>
    <property type="match status" value="2"/>
</dbReference>
<organism evidence="5 6">
    <name type="scientific">Aminomonas paucivorans DSM 12260</name>
    <dbReference type="NCBI Taxonomy" id="584708"/>
    <lineage>
        <taxon>Bacteria</taxon>
        <taxon>Thermotogati</taxon>
        <taxon>Synergistota</taxon>
        <taxon>Synergistia</taxon>
        <taxon>Synergistales</taxon>
        <taxon>Synergistaceae</taxon>
        <taxon>Aminomonas</taxon>
    </lineage>
</organism>
<dbReference type="Pfam" id="PF13187">
    <property type="entry name" value="Fer4_9"/>
    <property type="match status" value="1"/>
</dbReference>
<dbReference type="InterPro" id="IPR017896">
    <property type="entry name" value="4Fe4S_Fe-S-bd"/>
</dbReference>
<dbReference type="InterPro" id="IPR053135">
    <property type="entry name" value="AKR2_Oxidoreductase"/>
</dbReference>
<reference evidence="5 6" key="1">
    <citation type="journal article" date="2010" name="Stand. Genomic Sci.">
        <title>Non-contiguous finished genome sequence of Aminomonas paucivorans type strain (GLU-3).</title>
        <authorList>
            <person name="Pitluck S."/>
            <person name="Yasawong M."/>
            <person name="Held B."/>
            <person name="Lapidus A."/>
            <person name="Nolan M."/>
            <person name="Copeland A."/>
            <person name="Lucas S."/>
            <person name="Del Rio T.G."/>
            <person name="Tice H."/>
            <person name="Cheng J.F."/>
            <person name="Chertkov O."/>
            <person name="Goodwin L."/>
            <person name="Tapia R."/>
            <person name="Han C."/>
            <person name="Liolios K."/>
            <person name="Ivanova N."/>
            <person name="Mavromatis K."/>
            <person name="Ovchinnikova G."/>
            <person name="Pati A."/>
            <person name="Chen A."/>
            <person name="Palaniappan K."/>
            <person name="Land M."/>
            <person name="Hauser L."/>
            <person name="Chang Y.J."/>
            <person name="Jeffries C.D."/>
            <person name="Pukall R."/>
            <person name="Spring S."/>
            <person name="Rohde M."/>
            <person name="Sikorski J."/>
            <person name="Goker M."/>
            <person name="Woyke T."/>
            <person name="Bristow J."/>
            <person name="Eisen J.A."/>
            <person name="Markowitz V."/>
            <person name="Hugenholtz P."/>
            <person name="Kyrpides N.C."/>
            <person name="Klenk H.P."/>
        </authorList>
    </citation>
    <scope>NUCLEOTIDE SEQUENCE [LARGE SCALE GENOMIC DNA]</scope>
    <source>
        <strain evidence="5 6">DSM 12260</strain>
    </source>
</reference>